<evidence type="ECO:0000256" key="2">
    <source>
        <dbReference type="ARBA" id="ARBA00012438"/>
    </source>
</evidence>
<feature type="domain" description="Histidine kinase" evidence="9">
    <location>
        <begin position="235"/>
        <end position="455"/>
    </location>
</feature>
<feature type="transmembrane region" description="Helical" evidence="8">
    <location>
        <begin position="40"/>
        <end position="59"/>
    </location>
</feature>
<dbReference type="GO" id="GO:0000160">
    <property type="term" value="P:phosphorelay signal transduction system"/>
    <property type="evidence" value="ECO:0007669"/>
    <property type="project" value="UniProtKB-KW"/>
</dbReference>
<keyword evidence="8" id="KW-1133">Transmembrane helix</keyword>
<dbReference type="EC" id="2.7.13.3" evidence="2"/>
<dbReference type="SUPFAM" id="SSF55874">
    <property type="entry name" value="ATPase domain of HSP90 chaperone/DNA topoisomerase II/histidine kinase"/>
    <property type="match status" value="1"/>
</dbReference>
<dbReference type="PANTHER" id="PTHR43065:SF46">
    <property type="entry name" value="C4-DICARBOXYLATE TRANSPORT SENSOR PROTEIN DCTB"/>
    <property type="match status" value="1"/>
</dbReference>
<dbReference type="Gene3D" id="3.30.565.10">
    <property type="entry name" value="Histidine kinase-like ATPase, C-terminal domain"/>
    <property type="match status" value="1"/>
</dbReference>
<keyword evidence="5" id="KW-0418">Kinase</keyword>
<dbReference type="GO" id="GO:0005524">
    <property type="term" value="F:ATP binding"/>
    <property type="evidence" value="ECO:0007669"/>
    <property type="project" value="UniProtKB-KW"/>
</dbReference>
<proteinExistence type="predicted"/>
<keyword evidence="4" id="KW-0547">Nucleotide-binding</keyword>
<dbReference type="InterPro" id="IPR003594">
    <property type="entry name" value="HATPase_dom"/>
</dbReference>
<evidence type="ECO:0000256" key="7">
    <source>
        <dbReference type="ARBA" id="ARBA00023012"/>
    </source>
</evidence>
<dbReference type="PANTHER" id="PTHR43065">
    <property type="entry name" value="SENSOR HISTIDINE KINASE"/>
    <property type="match status" value="1"/>
</dbReference>
<evidence type="ECO:0000256" key="1">
    <source>
        <dbReference type="ARBA" id="ARBA00000085"/>
    </source>
</evidence>
<dbReference type="SMART" id="SM00387">
    <property type="entry name" value="HATPase_c"/>
    <property type="match status" value="1"/>
</dbReference>
<keyword evidence="6 10" id="KW-0067">ATP-binding</keyword>
<dbReference type="InterPro" id="IPR004358">
    <property type="entry name" value="Sig_transdc_His_kin-like_C"/>
</dbReference>
<accession>A0A2A4MG50</accession>
<comment type="catalytic activity">
    <reaction evidence="1">
        <text>ATP + protein L-histidine = ADP + protein N-phospho-L-histidine.</text>
        <dbReference type="EC" id="2.7.13.3"/>
    </reaction>
</comment>
<dbReference type="Proteomes" id="UP000218172">
    <property type="component" value="Unassembled WGS sequence"/>
</dbReference>
<dbReference type="PROSITE" id="PS50109">
    <property type="entry name" value="HIS_KIN"/>
    <property type="match status" value="1"/>
</dbReference>
<dbReference type="AlphaFoldDB" id="A0A2A4MG50"/>
<reference evidence="11" key="1">
    <citation type="submission" date="2017-08" db="EMBL/GenBank/DDBJ databases">
        <title>A dynamic microbial community with high functional redundancy inhabits the cold, oxic subseafloor aquifer.</title>
        <authorList>
            <person name="Tully B.J."/>
            <person name="Wheat C.G."/>
            <person name="Glazer B.T."/>
            <person name="Huber J.A."/>
        </authorList>
    </citation>
    <scope>NUCLEOTIDE SEQUENCE [LARGE SCALE GENOMIC DNA]</scope>
</reference>
<name>A0A2A4MG50_9GAMM</name>
<dbReference type="InterPro" id="IPR036890">
    <property type="entry name" value="HATPase_C_sf"/>
</dbReference>
<dbReference type="PRINTS" id="PR00344">
    <property type="entry name" value="BCTRLSENSOR"/>
</dbReference>
<feature type="transmembrane region" description="Helical" evidence="8">
    <location>
        <begin position="15"/>
        <end position="34"/>
    </location>
</feature>
<evidence type="ECO:0000256" key="3">
    <source>
        <dbReference type="ARBA" id="ARBA00022679"/>
    </source>
</evidence>
<dbReference type="GO" id="GO:0004673">
    <property type="term" value="F:protein histidine kinase activity"/>
    <property type="evidence" value="ECO:0007669"/>
    <property type="project" value="UniProtKB-EC"/>
</dbReference>
<dbReference type="InterPro" id="IPR005467">
    <property type="entry name" value="His_kinase_dom"/>
</dbReference>
<organism evidence="10 11">
    <name type="scientific">SAR86 cluster bacterium</name>
    <dbReference type="NCBI Taxonomy" id="2030880"/>
    <lineage>
        <taxon>Bacteria</taxon>
        <taxon>Pseudomonadati</taxon>
        <taxon>Pseudomonadota</taxon>
        <taxon>Gammaproteobacteria</taxon>
        <taxon>SAR86 cluster</taxon>
    </lineage>
</organism>
<dbReference type="Pfam" id="PF02518">
    <property type="entry name" value="HATPase_c"/>
    <property type="match status" value="1"/>
</dbReference>
<keyword evidence="8" id="KW-0812">Transmembrane</keyword>
<evidence type="ECO:0000313" key="10">
    <source>
        <dbReference type="EMBL" id="PCH59219.1"/>
    </source>
</evidence>
<protein>
    <recommendedName>
        <fullName evidence="2">histidine kinase</fullName>
        <ecNumber evidence="2">2.7.13.3</ecNumber>
    </recommendedName>
</protein>
<evidence type="ECO:0000256" key="5">
    <source>
        <dbReference type="ARBA" id="ARBA00022777"/>
    </source>
</evidence>
<evidence type="ECO:0000313" key="11">
    <source>
        <dbReference type="Proteomes" id="UP000218172"/>
    </source>
</evidence>
<gene>
    <name evidence="10" type="ORF">COC19_07385</name>
</gene>
<keyword evidence="3" id="KW-0808">Transferase</keyword>
<dbReference type="EMBL" id="NVQR01000128">
    <property type="protein sequence ID" value="PCH59219.1"/>
    <property type="molecule type" value="Genomic_DNA"/>
</dbReference>
<evidence type="ECO:0000259" key="9">
    <source>
        <dbReference type="PROSITE" id="PS50109"/>
    </source>
</evidence>
<evidence type="ECO:0000256" key="4">
    <source>
        <dbReference type="ARBA" id="ARBA00022741"/>
    </source>
</evidence>
<comment type="caution">
    <text evidence="10">The sequence shown here is derived from an EMBL/GenBank/DDBJ whole genome shotgun (WGS) entry which is preliminary data.</text>
</comment>
<sequence length="455" mass="50990">MNSLKNNLRSQHVKLLIRVFLLLAAVFVFCYSLLETDWIGTPIISLTLIALITSNIIFISEKSHRDFAQFLNNISHNDFSSSTALSTQTPGFKSFVDAQRLLLSKFKKLKTERSVQNEYLQMVVEHVDTALLCFDSNGKMEFINNAACKLLNKKFISSINIIRKLNPEIASALEKIHSGEHVVIKIVLDNELQSLILTASEFILLEKPYKLVSIQNIKNALDEGEIESWQKLIKVLTHEIMNSMTPIVSLSHYVKDAVADPEILNQLTDRESEPYKDLQCSIETIASRSQGLMEFIDSYRSLSSLPEPTFTKIPLETLFRRIGTLLNEKMNDAQIDFTTSIENHQMTVNADVKLLEQILINLLSNAIDAVDQSISPSIQLLSSSHRNGKTLIQVRDNGCGISKQVIDNIFTPFFTTKTQGSGIGLSLSRQLARINRSSLSVSSLEGSGSTFTLTF</sequence>
<evidence type="ECO:0000256" key="6">
    <source>
        <dbReference type="ARBA" id="ARBA00022840"/>
    </source>
</evidence>
<keyword evidence="7" id="KW-0902">Two-component regulatory system</keyword>
<keyword evidence="8" id="KW-0472">Membrane</keyword>
<evidence type="ECO:0000256" key="8">
    <source>
        <dbReference type="SAM" id="Phobius"/>
    </source>
</evidence>